<accession>A0A3R7F978</accession>
<keyword evidence="2" id="KW-1185">Reference proteome</keyword>
<dbReference type="AlphaFoldDB" id="A0A3R7F978"/>
<reference evidence="1 2" key="1">
    <citation type="journal article" date="2018" name="Biotechnol. Adv.">
        <title>Improved genomic resources and new bioinformatic workflow for the carcinogenic parasite Clonorchis sinensis: Biotechnological implications.</title>
        <authorList>
            <person name="Wang D."/>
            <person name="Korhonen P.K."/>
            <person name="Gasser R.B."/>
            <person name="Young N.D."/>
        </authorList>
    </citation>
    <scope>NUCLEOTIDE SEQUENCE [LARGE SCALE GENOMIC DNA]</scope>
    <source>
        <strain evidence="1">Cs-k2</strain>
    </source>
</reference>
<dbReference type="InParanoid" id="A0A3R7F978"/>
<dbReference type="Proteomes" id="UP000286415">
    <property type="component" value="Unassembled WGS sequence"/>
</dbReference>
<proteinExistence type="predicted"/>
<dbReference type="EMBL" id="NIRI02000056">
    <property type="protein sequence ID" value="KAG5443679.1"/>
    <property type="molecule type" value="Genomic_DNA"/>
</dbReference>
<dbReference type="OrthoDB" id="10063766at2759"/>
<evidence type="ECO:0008006" key="3">
    <source>
        <dbReference type="Google" id="ProtNLM"/>
    </source>
</evidence>
<organism evidence="1 2">
    <name type="scientific">Clonorchis sinensis</name>
    <name type="common">Chinese liver fluke</name>
    <dbReference type="NCBI Taxonomy" id="79923"/>
    <lineage>
        <taxon>Eukaryota</taxon>
        <taxon>Metazoa</taxon>
        <taxon>Spiralia</taxon>
        <taxon>Lophotrochozoa</taxon>
        <taxon>Platyhelminthes</taxon>
        <taxon>Trematoda</taxon>
        <taxon>Digenea</taxon>
        <taxon>Opisthorchiida</taxon>
        <taxon>Opisthorchiata</taxon>
        <taxon>Opisthorchiidae</taxon>
        <taxon>Clonorchis</taxon>
    </lineage>
</organism>
<name>A0A3R7F978_CLOSI</name>
<evidence type="ECO:0000313" key="1">
    <source>
        <dbReference type="EMBL" id="KAG5443679.1"/>
    </source>
</evidence>
<reference evidence="1 2" key="2">
    <citation type="journal article" date="2021" name="Genomics">
        <title>High-quality reference genome for Clonorchis sinensis.</title>
        <authorList>
            <person name="Young N.D."/>
            <person name="Stroehlein A.J."/>
            <person name="Kinkar L."/>
            <person name="Wang T."/>
            <person name="Sohn W.M."/>
            <person name="Chang B.C.H."/>
            <person name="Kaur P."/>
            <person name="Weisz D."/>
            <person name="Dudchenko O."/>
            <person name="Aiden E.L."/>
            <person name="Korhonen P.K."/>
            <person name="Gasser R.B."/>
        </authorList>
    </citation>
    <scope>NUCLEOTIDE SEQUENCE [LARGE SCALE GENOMIC DNA]</scope>
    <source>
        <strain evidence="1">Cs-k2</strain>
    </source>
</reference>
<gene>
    <name evidence="1" type="ORF">CSKR_202845</name>
</gene>
<comment type="caution">
    <text evidence="1">The sequence shown here is derived from an EMBL/GenBank/DDBJ whole genome shotgun (WGS) entry which is preliminary data.</text>
</comment>
<sequence>MPTEGGTRAGKLPGCPSLDRSSRDAEVGLEPRIFGPLHSNNLSWLFSINWKKFGTDWEVTVSEGLGKQSVVLRNALLIRLLEILRQPTTGFAFLGAHQFSFGQRFAFDTKDSSDQVSRSSSWPGYKADGELTRRKTDVTLSERVQRAATKTVAGLKFVNQETRLAVLDLSPLEYRRFRGDLILTYVLFEQGLANRFFTVDPANTRRGHVVAWNNLPPTLVHAPSRTLFKALTHFYSSPRAGKHTVQR</sequence>
<evidence type="ECO:0000313" key="2">
    <source>
        <dbReference type="Proteomes" id="UP000286415"/>
    </source>
</evidence>
<protein>
    <recommendedName>
        <fullName evidence="3">Pol-related protein</fullName>
    </recommendedName>
</protein>